<protein>
    <submittedName>
        <fullName evidence="3">Leucine-rich repeat-containing protein</fullName>
    </submittedName>
</protein>
<dbReference type="Proteomes" id="UP000822369">
    <property type="component" value="Chromosome 1"/>
</dbReference>
<evidence type="ECO:0000313" key="3">
    <source>
        <dbReference type="EMBL" id="KAF7231553.1"/>
    </source>
</evidence>
<name>A0A9D2Z410_NOTFU</name>
<sequence>MDYIAALYRNRLPLLKSSGKTPRELNLTELKFILDQTKANEKLLLAKVNELTSEVKNLQEVFSEKETGWKNQLDDLTKKNTRFQREVRKQTSQRSNAVLRLTESTAKLEETEKCLESLKKEYKHVKQRLEKDLEKQTSIQKSIEEKLNNSVQTNTELKLQNEEFSKENEKLQALNESLSKENDTLKRSLDDERIRRTDLKKKFENLKAEHEEVETTIRTKVEVPLKNKIKDLMGHIDRLKADAKKKSTYVTRLEADKKTLLSIKTQLKKKNDEWPEKYFEITQEKQKLAKELENTHILLDKNAKDIQNLNFKLRNAVSKRCDVEREKKEQIELKDSKIKKWKTRAKLQLNETALSESLKTEYGNNLFKAQDQIHCLEQKISVLTDANALLSTEKESLVKATSSLSCQLKEVKMQLENTEQQLSSARNKDAQQSSILATKEMENEQITKELEITATELQNAKDEISDLTKKTQELESEIKLLPREKMEVQGKLDQLAEEFSKNGLKSVAMHVKTLLNGMNEKGKNKYTVGRLNLELESKNFMKTITEQKTEIEELRGKLHKAMAAQSRNLLAKRRIIDVNRPSSSHELVIKLNNDKSFTGQRTNMVQLKKPCVFPSIGVEGRTVCGAN</sequence>
<comment type="caution">
    <text evidence="3">The sequence shown here is derived from an EMBL/GenBank/DDBJ whole genome shotgun (WGS) entry which is preliminary data.</text>
</comment>
<organism evidence="3 4">
    <name type="scientific">Nothobranchius furzeri</name>
    <name type="common">Turquoise killifish</name>
    <dbReference type="NCBI Taxonomy" id="105023"/>
    <lineage>
        <taxon>Eukaryota</taxon>
        <taxon>Metazoa</taxon>
        <taxon>Chordata</taxon>
        <taxon>Craniata</taxon>
        <taxon>Vertebrata</taxon>
        <taxon>Euteleostomi</taxon>
        <taxon>Actinopterygii</taxon>
        <taxon>Neopterygii</taxon>
        <taxon>Teleostei</taxon>
        <taxon>Neoteleostei</taxon>
        <taxon>Acanthomorphata</taxon>
        <taxon>Ovalentaria</taxon>
        <taxon>Atherinomorphae</taxon>
        <taxon>Cyprinodontiformes</taxon>
        <taxon>Nothobranchiidae</taxon>
        <taxon>Nothobranchius</taxon>
    </lineage>
</organism>
<feature type="coiled-coil region" evidence="2">
    <location>
        <begin position="401"/>
        <end position="477"/>
    </location>
</feature>
<reference evidence="3" key="1">
    <citation type="submission" date="2020-03" db="EMBL/GenBank/DDBJ databases">
        <title>Intra-Species Differences in Population Size shape Life History and Genome Evolution.</title>
        <authorList>
            <person name="Willemsen D."/>
            <person name="Cui R."/>
            <person name="Valenzano D.R."/>
        </authorList>
    </citation>
    <scope>NUCLEOTIDE SEQUENCE</scope>
    <source>
        <strain evidence="3">GRZ</strain>
        <tissue evidence="3">Whole</tissue>
    </source>
</reference>
<evidence type="ECO:0000256" key="2">
    <source>
        <dbReference type="SAM" id="Coils"/>
    </source>
</evidence>
<proteinExistence type="predicted"/>
<feature type="non-terminal residue" evidence="3">
    <location>
        <position position="627"/>
    </location>
</feature>
<evidence type="ECO:0000256" key="1">
    <source>
        <dbReference type="ARBA" id="ARBA00023054"/>
    </source>
</evidence>
<accession>A0A9D2Z410</accession>
<dbReference type="PANTHER" id="PTHR32083:SF48">
    <property type="entry name" value="TRANS-GOLGI NETWORK-LOCALIZED SYP41-INTERACTING PROTEIN 1"/>
    <property type="match status" value="1"/>
</dbReference>
<dbReference type="GO" id="GO:0005856">
    <property type="term" value="C:cytoskeleton"/>
    <property type="evidence" value="ECO:0007669"/>
    <property type="project" value="TreeGrafter"/>
</dbReference>
<feature type="coiled-coil region" evidence="2">
    <location>
        <begin position="34"/>
        <end position="216"/>
    </location>
</feature>
<dbReference type="PANTHER" id="PTHR32083">
    <property type="entry name" value="CILIA AND FLAGELLA-ASSOCIATED PROTEIN 58-RELATED"/>
    <property type="match status" value="1"/>
</dbReference>
<dbReference type="AlphaFoldDB" id="A0A9D2Z410"/>
<keyword evidence="1 2" id="KW-0175">Coiled coil</keyword>
<dbReference type="EMBL" id="JAAVVJ010000001">
    <property type="protein sequence ID" value="KAF7231553.1"/>
    <property type="molecule type" value="Genomic_DNA"/>
</dbReference>
<evidence type="ECO:0000313" key="4">
    <source>
        <dbReference type="Proteomes" id="UP000822369"/>
    </source>
</evidence>
<gene>
    <name evidence="3" type="ORF">G4P62_018231</name>
</gene>